<keyword evidence="3" id="KW-1185">Reference proteome</keyword>
<evidence type="ECO:0000256" key="1">
    <source>
        <dbReference type="SAM" id="MobiDB-lite"/>
    </source>
</evidence>
<proteinExistence type="predicted"/>
<evidence type="ECO:0000313" key="2">
    <source>
        <dbReference type="EMBL" id="MFD1832247.1"/>
    </source>
</evidence>
<reference evidence="3" key="1">
    <citation type="journal article" date="2019" name="Int. J. Syst. Evol. Microbiol.">
        <title>The Global Catalogue of Microorganisms (GCM) 10K type strain sequencing project: providing services to taxonomists for standard genome sequencing and annotation.</title>
        <authorList>
            <consortium name="The Broad Institute Genomics Platform"/>
            <consortium name="The Broad Institute Genome Sequencing Center for Infectious Disease"/>
            <person name="Wu L."/>
            <person name="Ma J."/>
        </authorList>
    </citation>
    <scope>NUCLEOTIDE SEQUENCE [LARGE SCALE GENOMIC DNA]</scope>
    <source>
        <strain evidence="3">CGMCC 4.7455</strain>
    </source>
</reference>
<feature type="region of interest" description="Disordered" evidence="1">
    <location>
        <begin position="1"/>
        <end position="41"/>
    </location>
</feature>
<name>A0ABW4PPS1_9ACTN</name>
<dbReference type="Proteomes" id="UP001597365">
    <property type="component" value="Unassembled WGS sequence"/>
</dbReference>
<dbReference type="EMBL" id="JBHUFU010000014">
    <property type="protein sequence ID" value="MFD1832247.1"/>
    <property type="molecule type" value="Genomic_DNA"/>
</dbReference>
<comment type="caution">
    <text evidence="2">The sequence shown here is derived from an EMBL/GenBank/DDBJ whole genome shotgun (WGS) entry which is preliminary data.</text>
</comment>
<feature type="compositionally biased region" description="Low complexity" evidence="1">
    <location>
        <begin position="14"/>
        <end position="26"/>
    </location>
</feature>
<sequence length="41" mass="3959">MITTDAVPGPPCRLGPGAPAAGATARTAERPDFVVPAPAGT</sequence>
<dbReference type="RefSeq" id="WP_380902976.1">
    <property type="nucleotide sequence ID" value="NZ_JBHUFU010000014.1"/>
</dbReference>
<gene>
    <name evidence="2" type="ORF">ACFSJS_21740</name>
</gene>
<evidence type="ECO:0000313" key="3">
    <source>
        <dbReference type="Proteomes" id="UP001597365"/>
    </source>
</evidence>
<accession>A0ABW4PPS1</accession>
<organism evidence="2 3">
    <name type="scientific">Streptomyces desertarenae</name>
    <dbReference type="NCBI Taxonomy" id="2666184"/>
    <lineage>
        <taxon>Bacteria</taxon>
        <taxon>Bacillati</taxon>
        <taxon>Actinomycetota</taxon>
        <taxon>Actinomycetes</taxon>
        <taxon>Kitasatosporales</taxon>
        <taxon>Streptomycetaceae</taxon>
        <taxon>Streptomyces</taxon>
    </lineage>
</organism>
<protein>
    <submittedName>
        <fullName evidence="2">Uncharacterized protein</fullName>
    </submittedName>
</protein>